<organism evidence="2 3">
    <name type="scientific">Micromonospora coriariae</name>
    <dbReference type="NCBI Taxonomy" id="285665"/>
    <lineage>
        <taxon>Bacteria</taxon>
        <taxon>Bacillati</taxon>
        <taxon>Actinomycetota</taxon>
        <taxon>Actinomycetes</taxon>
        <taxon>Micromonosporales</taxon>
        <taxon>Micromonosporaceae</taxon>
        <taxon>Micromonospora</taxon>
    </lineage>
</organism>
<feature type="compositionally biased region" description="Basic and acidic residues" evidence="1">
    <location>
        <begin position="163"/>
        <end position="195"/>
    </location>
</feature>
<dbReference type="Proteomes" id="UP000198243">
    <property type="component" value="Chromosome I"/>
</dbReference>
<keyword evidence="3" id="KW-1185">Reference proteome</keyword>
<proteinExistence type="predicted"/>
<protein>
    <submittedName>
        <fullName evidence="2">Uncharacterized protein</fullName>
    </submittedName>
</protein>
<evidence type="ECO:0000313" key="2">
    <source>
        <dbReference type="EMBL" id="SCF13518.1"/>
    </source>
</evidence>
<evidence type="ECO:0000256" key="1">
    <source>
        <dbReference type="SAM" id="MobiDB-lite"/>
    </source>
</evidence>
<dbReference type="AlphaFoldDB" id="A0A1C4XYI6"/>
<reference evidence="3" key="1">
    <citation type="submission" date="2016-06" db="EMBL/GenBank/DDBJ databases">
        <authorList>
            <person name="Varghese N."/>
            <person name="Submissions Spin"/>
        </authorList>
    </citation>
    <scope>NUCLEOTIDE SEQUENCE [LARGE SCALE GENOMIC DNA]</scope>
    <source>
        <strain evidence="3">DSM 44875</strain>
    </source>
</reference>
<feature type="compositionally biased region" description="Polar residues" evidence="1">
    <location>
        <begin position="250"/>
        <end position="262"/>
    </location>
</feature>
<feature type="region of interest" description="Disordered" evidence="1">
    <location>
        <begin position="119"/>
        <end position="272"/>
    </location>
</feature>
<feature type="region of interest" description="Disordered" evidence="1">
    <location>
        <begin position="289"/>
        <end position="308"/>
    </location>
</feature>
<gene>
    <name evidence="2" type="ORF">GA0070607_5959</name>
</gene>
<dbReference type="EMBL" id="LT607412">
    <property type="protein sequence ID" value="SCF13518.1"/>
    <property type="molecule type" value="Genomic_DNA"/>
</dbReference>
<accession>A0A1C4XYI6</accession>
<sequence>MSGVLADADLGVGHPCGDQWRVGNRSAGVVSASPDEDAAGHVSKVESPRTNVCGKPVADQAGGALAGAFEVGLLIWLHPGVLAISEQFAVLFEGVFRVPGGSARHVGAAQSRDVANRPRLNPLPAAYRPQLPGWAGETGGDDAGKALREPGTAGHSVRCATGEPDHSETLDSQRCHQRTDRIGDAEQRWPPDRCRPTVSRPVHGHQANAHQRRVVRVAEPRPGVHAGTPRAPRPDRRTPPNPEPDCPQGRNPSCSSASSRKPQSPPPALGRMITAVGGLFSDERVRMYARPERARGRHRQIGLPSRTG</sequence>
<name>A0A1C4XYI6_9ACTN</name>
<evidence type="ECO:0000313" key="3">
    <source>
        <dbReference type="Proteomes" id="UP000198243"/>
    </source>
</evidence>